<evidence type="ECO:0000256" key="5">
    <source>
        <dbReference type="ARBA" id="ARBA00022756"/>
    </source>
</evidence>
<evidence type="ECO:0008006" key="10">
    <source>
        <dbReference type="Google" id="ProtNLM"/>
    </source>
</evidence>
<dbReference type="Gene3D" id="3.40.50.300">
    <property type="entry name" value="P-loop containing nucleotide triphosphate hydrolases"/>
    <property type="match status" value="1"/>
</dbReference>
<accession>A0A382BJM0</accession>
<dbReference type="Pfam" id="PF13500">
    <property type="entry name" value="AAA_26"/>
    <property type="match status" value="1"/>
</dbReference>
<dbReference type="GO" id="GO:0009102">
    <property type="term" value="P:biotin biosynthetic process"/>
    <property type="evidence" value="ECO:0007669"/>
    <property type="project" value="UniProtKB-UniPathway"/>
</dbReference>
<keyword evidence="3" id="KW-0479">Metal-binding</keyword>
<keyword evidence="6" id="KW-0067">ATP-binding</keyword>
<evidence type="ECO:0000256" key="6">
    <source>
        <dbReference type="ARBA" id="ARBA00022840"/>
    </source>
</evidence>
<evidence type="ECO:0000256" key="8">
    <source>
        <dbReference type="ARBA" id="ARBA00047386"/>
    </source>
</evidence>
<dbReference type="PANTHER" id="PTHR43210:SF2">
    <property type="entry name" value="ATP-DEPENDENT DETHIOBIOTIN SYNTHETASE BIOD 2"/>
    <property type="match status" value="1"/>
</dbReference>
<sequence>MKGVFVTGSNTGVGKTTVAIEVVRHISKTRLVKVRKPVETNCELSKQNFIPKDAIALSAACQQQEGLEKVCPYCFEIEASAEMASTESGKKLTLKDLVLACKRDVEGSFVLIEGAGGLYSPIAEAALNVDLAVELQLPLLIVIRDELGAISQALLTLEAAKKNKLTVACVVLNVVNSNNLSNKEALAAYTETPIISFSQGDLGAFCSEIEKLI</sequence>
<gene>
    <name evidence="9" type="ORF">METZ01_LOCUS166336</name>
</gene>
<comment type="catalytic activity">
    <reaction evidence="8">
        <text>(7R,8S)-8-amino-7-(carboxyamino)nonanoate + ATP = (4R,5S)-dethiobiotin + ADP + phosphate + H(+)</text>
        <dbReference type="Rhea" id="RHEA:63684"/>
        <dbReference type="ChEBI" id="CHEBI:15378"/>
        <dbReference type="ChEBI" id="CHEBI:30616"/>
        <dbReference type="ChEBI" id="CHEBI:43474"/>
        <dbReference type="ChEBI" id="CHEBI:149470"/>
        <dbReference type="ChEBI" id="CHEBI:149473"/>
        <dbReference type="ChEBI" id="CHEBI:456216"/>
    </reaction>
</comment>
<dbReference type="GO" id="GO:0005524">
    <property type="term" value="F:ATP binding"/>
    <property type="evidence" value="ECO:0007669"/>
    <property type="project" value="UniProtKB-KW"/>
</dbReference>
<evidence type="ECO:0000256" key="3">
    <source>
        <dbReference type="ARBA" id="ARBA00022723"/>
    </source>
</evidence>
<dbReference type="GO" id="GO:0000287">
    <property type="term" value="F:magnesium ion binding"/>
    <property type="evidence" value="ECO:0007669"/>
    <property type="project" value="InterPro"/>
</dbReference>
<dbReference type="GO" id="GO:0004141">
    <property type="term" value="F:dethiobiotin synthase activity"/>
    <property type="evidence" value="ECO:0007669"/>
    <property type="project" value="InterPro"/>
</dbReference>
<dbReference type="PIRSF" id="PIRSF006755">
    <property type="entry name" value="DTB_synth"/>
    <property type="match status" value="1"/>
</dbReference>
<evidence type="ECO:0000256" key="2">
    <source>
        <dbReference type="ARBA" id="ARBA00022598"/>
    </source>
</evidence>
<dbReference type="InterPro" id="IPR027417">
    <property type="entry name" value="P-loop_NTPase"/>
</dbReference>
<evidence type="ECO:0000256" key="7">
    <source>
        <dbReference type="ARBA" id="ARBA00022842"/>
    </source>
</evidence>
<dbReference type="GO" id="GO:0005829">
    <property type="term" value="C:cytosol"/>
    <property type="evidence" value="ECO:0007669"/>
    <property type="project" value="TreeGrafter"/>
</dbReference>
<reference evidence="9" key="1">
    <citation type="submission" date="2018-05" db="EMBL/GenBank/DDBJ databases">
        <authorList>
            <person name="Lanie J.A."/>
            <person name="Ng W.-L."/>
            <person name="Kazmierczak K.M."/>
            <person name="Andrzejewski T.M."/>
            <person name="Davidsen T.M."/>
            <person name="Wayne K.J."/>
            <person name="Tettelin H."/>
            <person name="Glass J.I."/>
            <person name="Rusch D."/>
            <person name="Podicherti R."/>
            <person name="Tsui H.-C.T."/>
            <person name="Winkler M.E."/>
        </authorList>
    </citation>
    <scope>NUCLEOTIDE SEQUENCE</scope>
</reference>
<dbReference type="InterPro" id="IPR004472">
    <property type="entry name" value="DTB_synth_BioD"/>
</dbReference>
<keyword evidence="5" id="KW-0093">Biotin biosynthesis</keyword>
<evidence type="ECO:0000256" key="1">
    <source>
        <dbReference type="ARBA" id="ARBA00022490"/>
    </source>
</evidence>
<dbReference type="NCBIfam" id="TIGR00347">
    <property type="entry name" value="bioD"/>
    <property type="match status" value="1"/>
</dbReference>
<dbReference type="AlphaFoldDB" id="A0A382BJM0"/>
<name>A0A382BJM0_9ZZZZ</name>
<dbReference type="CDD" id="cd03109">
    <property type="entry name" value="DTBS"/>
    <property type="match status" value="1"/>
</dbReference>
<keyword evidence="1" id="KW-0963">Cytoplasm</keyword>
<evidence type="ECO:0000313" key="9">
    <source>
        <dbReference type="EMBL" id="SVB13482.1"/>
    </source>
</evidence>
<protein>
    <recommendedName>
        <fullName evidence="10">CobQ/CobB/MinD/ParA nucleotide binding domain-containing protein</fullName>
    </recommendedName>
</protein>
<evidence type="ECO:0000256" key="4">
    <source>
        <dbReference type="ARBA" id="ARBA00022741"/>
    </source>
</evidence>
<keyword evidence="2" id="KW-0436">Ligase</keyword>
<dbReference type="HAMAP" id="MF_00336">
    <property type="entry name" value="BioD"/>
    <property type="match status" value="1"/>
</dbReference>
<keyword evidence="7" id="KW-0460">Magnesium</keyword>
<dbReference type="EMBL" id="UINC01029925">
    <property type="protein sequence ID" value="SVB13482.1"/>
    <property type="molecule type" value="Genomic_DNA"/>
</dbReference>
<dbReference type="PANTHER" id="PTHR43210">
    <property type="entry name" value="DETHIOBIOTIN SYNTHETASE"/>
    <property type="match status" value="1"/>
</dbReference>
<dbReference type="UniPathway" id="UPA00078"/>
<proteinExistence type="inferred from homology"/>
<keyword evidence="4" id="KW-0547">Nucleotide-binding</keyword>
<dbReference type="SUPFAM" id="SSF52540">
    <property type="entry name" value="P-loop containing nucleoside triphosphate hydrolases"/>
    <property type="match status" value="1"/>
</dbReference>
<organism evidence="9">
    <name type="scientific">marine metagenome</name>
    <dbReference type="NCBI Taxonomy" id="408172"/>
    <lineage>
        <taxon>unclassified sequences</taxon>
        <taxon>metagenomes</taxon>
        <taxon>ecological metagenomes</taxon>
    </lineage>
</organism>